<dbReference type="EMBL" id="CP098502">
    <property type="protein sequence ID" value="UTI65781.1"/>
    <property type="molecule type" value="Genomic_DNA"/>
</dbReference>
<dbReference type="InterPro" id="IPR036812">
    <property type="entry name" value="NAD(P)_OxRdtase_dom_sf"/>
</dbReference>
<dbReference type="Gene3D" id="3.20.20.100">
    <property type="entry name" value="NADP-dependent oxidoreductase domain"/>
    <property type="match status" value="1"/>
</dbReference>
<evidence type="ECO:0000313" key="3">
    <source>
        <dbReference type="Proteomes" id="UP001056035"/>
    </source>
</evidence>
<protein>
    <submittedName>
        <fullName evidence="2">Aldo/keto reductase</fullName>
    </submittedName>
</protein>
<name>A0ABY5DUU7_9ACTN</name>
<dbReference type="SUPFAM" id="SSF51430">
    <property type="entry name" value="NAD(P)-linked oxidoreductase"/>
    <property type="match status" value="1"/>
</dbReference>
<feature type="domain" description="NADP-dependent oxidoreductase" evidence="1">
    <location>
        <begin position="21"/>
        <end position="338"/>
    </location>
</feature>
<evidence type="ECO:0000313" key="2">
    <source>
        <dbReference type="EMBL" id="UTI65781.1"/>
    </source>
</evidence>
<gene>
    <name evidence="2" type="ORF">NBH00_06085</name>
</gene>
<sequence>MSDPAIPATPHQVSRAVGHVALGAWSGGRYLHFGEPLDEERLVRLLTPDEGIHTLLTADAYGAGEADRVVARAIAGVPREGVSLIGAVGHDFYEGEREGAKGFPRFTDRRLRGADAYADYLRMATERHLERLGVDQLDVLLLHNPDRTGYTSPVVWEALASLRDDGLTAAIGVAPGPANGFTLDVIACLERFGELMDWAMLILNPFEPWPGELALRTAAAQEVAVIARVADYGGLFWDDVRPGHTFAERDHRLFRPGGWIEAGVDKLERIRPIAARHGLTPMQLAAQWDLAHTPVACVVPTLIQEPGGRPIEEKRAELAATPSQVLLSPEEVEEIRAIGDNAGSMVLKGATPDHDGEIMPDRWPLETDLVAAGARWGIDAERDLAATPQ</sequence>
<dbReference type="PANTHER" id="PTHR43312:SF1">
    <property type="entry name" value="NADP-DEPENDENT OXIDOREDUCTASE DOMAIN-CONTAINING PROTEIN"/>
    <property type="match status" value="1"/>
</dbReference>
<dbReference type="InterPro" id="IPR023210">
    <property type="entry name" value="NADP_OxRdtase_dom"/>
</dbReference>
<dbReference type="InterPro" id="IPR053135">
    <property type="entry name" value="AKR2_Oxidoreductase"/>
</dbReference>
<proteinExistence type="predicted"/>
<reference evidence="2 3" key="1">
    <citation type="submission" date="2022-06" db="EMBL/GenBank/DDBJ databases">
        <title>Paraconexibacter antarcticus.</title>
        <authorList>
            <person name="Kim C.S."/>
        </authorList>
    </citation>
    <scope>NUCLEOTIDE SEQUENCE [LARGE SCALE GENOMIC DNA]</scope>
    <source>
        <strain evidence="2 3">02-257</strain>
    </source>
</reference>
<evidence type="ECO:0000259" key="1">
    <source>
        <dbReference type="Pfam" id="PF00248"/>
    </source>
</evidence>
<dbReference type="Proteomes" id="UP001056035">
    <property type="component" value="Chromosome"/>
</dbReference>
<dbReference type="PANTHER" id="PTHR43312">
    <property type="entry name" value="D-THREO-ALDOSE 1-DEHYDROGENASE"/>
    <property type="match status" value="1"/>
</dbReference>
<accession>A0ABY5DUU7</accession>
<dbReference type="Pfam" id="PF00248">
    <property type="entry name" value="Aldo_ket_red"/>
    <property type="match status" value="1"/>
</dbReference>
<keyword evidence="3" id="KW-1185">Reference proteome</keyword>
<dbReference type="RefSeq" id="WP_254572459.1">
    <property type="nucleotide sequence ID" value="NZ_CP098502.1"/>
</dbReference>
<organism evidence="2 3">
    <name type="scientific">Paraconexibacter antarcticus</name>
    <dbReference type="NCBI Taxonomy" id="2949664"/>
    <lineage>
        <taxon>Bacteria</taxon>
        <taxon>Bacillati</taxon>
        <taxon>Actinomycetota</taxon>
        <taxon>Thermoleophilia</taxon>
        <taxon>Solirubrobacterales</taxon>
        <taxon>Paraconexibacteraceae</taxon>
        <taxon>Paraconexibacter</taxon>
    </lineage>
</organism>